<keyword evidence="1" id="KW-0812">Transmembrane</keyword>
<accession>A0A246GEB5</accession>
<evidence type="ECO:0000313" key="3">
    <source>
        <dbReference type="Proteomes" id="UP000198034"/>
    </source>
</evidence>
<dbReference type="AlphaFoldDB" id="A0A246GEB5"/>
<proteinExistence type="predicted"/>
<comment type="caution">
    <text evidence="2">The sequence shown here is derived from an EMBL/GenBank/DDBJ whole genome shotgun (WGS) entry which is preliminary data.</text>
</comment>
<keyword evidence="1" id="KW-0472">Membrane</keyword>
<sequence>MIKKLKNYKGIACPKGTQEKWVKNDSECQPWFEPTNCIKTIFYLKYHVYIFIFLLIITTYGNIYGLNLTNNFKTNK</sequence>
<dbReference type="EMBL" id="MTCY01000001">
    <property type="protein sequence ID" value="OWP79738.1"/>
    <property type="molecule type" value="Genomic_DNA"/>
</dbReference>
<name>A0A246GEB5_9FLAO</name>
<evidence type="ECO:0000313" key="2">
    <source>
        <dbReference type="EMBL" id="OWP79738.1"/>
    </source>
</evidence>
<protein>
    <submittedName>
        <fullName evidence="2">Uncharacterized protein</fullName>
    </submittedName>
</protein>
<reference evidence="2 3" key="1">
    <citation type="journal article" date="2017" name="Infect. Genet. Evol.">
        <title>Comparative genome analysis of fish pathogen Flavobacterium columnare reveals extensive sequence diversity within the species.</title>
        <authorList>
            <person name="Kayansamruaj P."/>
            <person name="Dong H.T."/>
            <person name="Hirono I."/>
            <person name="Kondo H."/>
            <person name="Senapin S."/>
            <person name="Rodkhum C."/>
        </authorList>
    </citation>
    <scope>NUCLEOTIDE SEQUENCE [LARGE SCALE GENOMIC DNA]</scope>
    <source>
        <strain evidence="2 3">1214</strain>
    </source>
</reference>
<gene>
    <name evidence="2" type="ORF">BWK62_00425</name>
</gene>
<organism evidence="2 3">
    <name type="scientific">Flavobacterium columnare</name>
    <dbReference type="NCBI Taxonomy" id="996"/>
    <lineage>
        <taxon>Bacteria</taxon>
        <taxon>Pseudomonadati</taxon>
        <taxon>Bacteroidota</taxon>
        <taxon>Flavobacteriia</taxon>
        <taxon>Flavobacteriales</taxon>
        <taxon>Flavobacteriaceae</taxon>
        <taxon>Flavobacterium</taxon>
    </lineage>
</organism>
<feature type="transmembrane region" description="Helical" evidence="1">
    <location>
        <begin position="48"/>
        <end position="66"/>
    </location>
</feature>
<evidence type="ECO:0000256" key="1">
    <source>
        <dbReference type="SAM" id="Phobius"/>
    </source>
</evidence>
<keyword evidence="1" id="KW-1133">Transmembrane helix</keyword>
<dbReference type="Proteomes" id="UP000198034">
    <property type="component" value="Unassembled WGS sequence"/>
</dbReference>